<feature type="transmembrane region" description="Helical" evidence="9">
    <location>
        <begin position="159"/>
        <end position="183"/>
    </location>
</feature>
<evidence type="ECO:0000256" key="8">
    <source>
        <dbReference type="ARBA" id="ARBA00023224"/>
    </source>
</evidence>
<evidence type="ECO:0000256" key="5">
    <source>
        <dbReference type="ARBA" id="ARBA00023136"/>
    </source>
</evidence>
<feature type="transmembrane region" description="Helical" evidence="9">
    <location>
        <begin position="103"/>
        <end position="126"/>
    </location>
</feature>
<feature type="transmembrane region" description="Helical" evidence="9">
    <location>
        <begin position="31"/>
        <end position="51"/>
    </location>
</feature>
<feature type="transmembrane region" description="Helical" evidence="9">
    <location>
        <begin position="6"/>
        <end position="22"/>
    </location>
</feature>
<name>A0A6B2L9N9_9EUKA</name>
<sequence>MFAFCILFSICVSILLFKYWDAKNIKAGQRLFLAIMILGSVLVYLSVPFWMLHQNIWFCHLRYWFICIGFTLLFGTLTLKTFRIKSIFVSSLTLKSVRALTDLEMLIPIGLLVLIDFILCITWSLVLPPQLQLEVIDIYRPAFNYYQCTWSDKVNIPLILMLIYKLLMVIFGIYLSILLWKYGFGDSMFVESRQIIFSMYNLIICGVVGAALQITLKGYDSRETLFVARSICILLSGLVTIISILFPRFDDPYGIKHEGKDISGKPISEPKAVSRTTDYDQLLKKYEELRKSYEKLSQSTSAISHKLDDEYITLSTTSTNM</sequence>
<feature type="transmembrane region" description="Helical" evidence="9">
    <location>
        <begin position="195"/>
        <end position="214"/>
    </location>
</feature>
<keyword evidence="7" id="KW-0325">Glycoprotein</keyword>
<evidence type="ECO:0000256" key="9">
    <source>
        <dbReference type="SAM" id="Phobius"/>
    </source>
</evidence>
<dbReference type="GO" id="GO:0038039">
    <property type="term" value="C:G protein-coupled receptor heterodimeric complex"/>
    <property type="evidence" value="ECO:0007669"/>
    <property type="project" value="TreeGrafter"/>
</dbReference>
<evidence type="ECO:0000256" key="7">
    <source>
        <dbReference type="ARBA" id="ARBA00023180"/>
    </source>
</evidence>
<dbReference type="Pfam" id="PF00003">
    <property type="entry name" value="7tm_3"/>
    <property type="match status" value="1"/>
</dbReference>
<evidence type="ECO:0000256" key="4">
    <source>
        <dbReference type="ARBA" id="ARBA00023040"/>
    </source>
</evidence>
<dbReference type="InterPro" id="IPR017978">
    <property type="entry name" value="GPCR_3_C"/>
</dbReference>
<dbReference type="InterPro" id="IPR002455">
    <property type="entry name" value="GPCR3_GABA-B"/>
</dbReference>
<dbReference type="PANTHER" id="PTHR10519">
    <property type="entry name" value="GABA-B RECEPTOR"/>
    <property type="match status" value="1"/>
</dbReference>
<dbReference type="EMBL" id="GIBP01004770">
    <property type="protein sequence ID" value="NDV33739.1"/>
    <property type="molecule type" value="Transcribed_RNA"/>
</dbReference>
<feature type="transmembrane region" description="Helical" evidence="9">
    <location>
        <begin position="226"/>
        <end position="246"/>
    </location>
</feature>
<protein>
    <recommendedName>
        <fullName evidence="10">G-protein coupled receptors family 3 profile domain-containing protein</fullName>
    </recommendedName>
</protein>
<keyword evidence="3 9" id="KW-1133">Transmembrane helix</keyword>
<evidence type="ECO:0000313" key="11">
    <source>
        <dbReference type="EMBL" id="NDV33739.1"/>
    </source>
</evidence>
<keyword evidence="8" id="KW-0807">Transducer</keyword>
<feature type="transmembrane region" description="Helical" evidence="9">
    <location>
        <begin position="63"/>
        <end position="82"/>
    </location>
</feature>
<feature type="domain" description="G-protein coupled receptors family 3 profile" evidence="10">
    <location>
        <begin position="1"/>
        <end position="248"/>
    </location>
</feature>
<dbReference type="PROSITE" id="PS50259">
    <property type="entry name" value="G_PROTEIN_RECEP_F3_4"/>
    <property type="match status" value="1"/>
</dbReference>
<accession>A0A6B2L9N9</accession>
<dbReference type="GO" id="GO:0004965">
    <property type="term" value="F:G protein-coupled GABA receptor activity"/>
    <property type="evidence" value="ECO:0007669"/>
    <property type="project" value="InterPro"/>
</dbReference>
<dbReference type="AlphaFoldDB" id="A0A6B2L9N9"/>
<keyword evidence="6" id="KW-0675">Receptor</keyword>
<evidence type="ECO:0000256" key="1">
    <source>
        <dbReference type="ARBA" id="ARBA00004141"/>
    </source>
</evidence>
<dbReference type="PANTHER" id="PTHR10519:SF20">
    <property type="entry name" value="G-PROTEIN COUPLED RECEPTOR 156-RELATED"/>
    <property type="match status" value="1"/>
</dbReference>
<comment type="subcellular location">
    <subcellularLocation>
        <location evidence="1">Membrane</location>
        <topology evidence="1">Multi-pass membrane protein</topology>
    </subcellularLocation>
</comment>
<evidence type="ECO:0000256" key="2">
    <source>
        <dbReference type="ARBA" id="ARBA00022692"/>
    </source>
</evidence>
<keyword evidence="5 9" id="KW-0472">Membrane</keyword>
<dbReference type="GO" id="GO:0007214">
    <property type="term" value="P:gamma-aminobutyric acid signaling pathway"/>
    <property type="evidence" value="ECO:0007669"/>
    <property type="project" value="TreeGrafter"/>
</dbReference>
<proteinExistence type="predicted"/>
<keyword evidence="2 9" id="KW-0812">Transmembrane</keyword>
<evidence type="ECO:0000256" key="3">
    <source>
        <dbReference type="ARBA" id="ARBA00022989"/>
    </source>
</evidence>
<keyword evidence="4" id="KW-0297">G-protein coupled receptor</keyword>
<evidence type="ECO:0000259" key="10">
    <source>
        <dbReference type="PROSITE" id="PS50259"/>
    </source>
</evidence>
<reference evidence="11" key="1">
    <citation type="journal article" date="2020" name="J. Eukaryot. Microbiol.">
        <title>De novo Sequencing, Assembly and Annotation of the Transcriptome for the Free-Living Testate Amoeba Arcella intermedia.</title>
        <authorList>
            <person name="Ribeiro G.M."/>
            <person name="Porfirio-Sousa A.L."/>
            <person name="Maurer-Alcala X.X."/>
            <person name="Katz L.A."/>
            <person name="Lahr D.J.G."/>
        </authorList>
    </citation>
    <scope>NUCLEOTIDE SEQUENCE</scope>
</reference>
<evidence type="ECO:0000256" key="6">
    <source>
        <dbReference type="ARBA" id="ARBA00023170"/>
    </source>
</evidence>
<organism evidence="11">
    <name type="scientific">Arcella intermedia</name>
    <dbReference type="NCBI Taxonomy" id="1963864"/>
    <lineage>
        <taxon>Eukaryota</taxon>
        <taxon>Amoebozoa</taxon>
        <taxon>Tubulinea</taxon>
        <taxon>Elardia</taxon>
        <taxon>Arcellinida</taxon>
        <taxon>Sphaerothecina</taxon>
        <taxon>Arcellidae</taxon>
        <taxon>Arcella</taxon>
    </lineage>
</organism>